<feature type="transmembrane region" description="Helical" evidence="13">
    <location>
        <begin position="88"/>
        <end position="108"/>
    </location>
</feature>
<evidence type="ECO:0000256" key="2">
    <source>
        <dbReference type="ARBA" id="ARBA00006675"/>
    </source>
</evidence>
<evidence type="ECO:0000313" key="14">
    <source>
        <dbReference type="EMBL" id="EKF32292.1"/>
    </source>
</evidence>
<evidence type="ECO:0000256" key="1">
    <source>
        <dbReference type="ARBA" id="ARBA00004141"/>
    </source>
</evidence>
<keyword evidence="9 13" id="KW-0472">Membrane</keyword>
<dbReference type="Pfam" id="PF10998">
    <property type="entry name" value="DUF2838"/>
    <property type="match status" value="1"/>
</dbReference>
<keyword evidence="7 13" id="KW-1133">Transmembrane helix</keyword>
<keyword evidence="6 13" id="KW-0812">Transmembrane</keyword>
<keyword evidence="4" id="KW-0444">Lipid biosynthesis</keyword>
<keyword evidence="8" id="KW-0443">Lipid metabolism</keyword>
<feature type="transmembrane region" description="Helical" evidence="13">
    <location>
        <begin position="360"/>
        <end position="381"/>
    </location>
</feature>
<evidence type="ECO:0000256" key="10">
    <source>
        <dbReference type="ARBA" id="ARBA00023209"/>
    </source>
</evidence>
<keyword evidence="11" id="KW-1208">Phospholipid metabolism</keyword>
<proteinExistence type="inferred from homology"/>
<feature type="transmembrane region" description="Helical" evidence="13">
    <location>
        <begin position="498"/>
        <end position="520"/>
    </location>
</feature>
<evidence type="ECO:0000256" key="13">
    <source>
        <dbReference type="SAM" id="Phobius"/>
    </source>
</evidence>
<evidence type="ECO:0000313" key="15">
    <source>
        <dbReference type="Proteomes" id="UP000007350"/>
    </source>
</evidence>
<gene>
    <name evidence="14" type="ORF">MOQ_003861</name>
</gene>
<dbReference type="PANTHER" id="PTHR31201:SF1">
    <property type="entry name" value="GLYCEROPHOSPHOCHOLINE ACYLTRANSFERASE 1"/>
    <property type="match status" value="1"/>
</dbReference>
<evidence type="ECO:0000256" key="5">
    <source>
        <dbReference type="ARBA" id="ARBA00022679"/>
    </source>
</evidence>
<evidence type="ECO:0000256" key="6">
    <source>
        <dbReference type="ARBA" id="ARBA00022692"/>
    </source>
</evidence>
<keyword evidence="5" id="KW-0808">Transferase</keyword>
<comment type="similarity">
    <text evidence="2">Belongs to the GPC1 family.</text>
</comment>
<feature type="transmembrane region" description="Helical" evidence="13">
    <location>
        <begin position="278"/>
        <end position="295"/>
    </location>
</feature>
<dbReference type="PANTHER" id="PTHR31201">
    <property type="entry name" value="OS01G0585100 PROTEIN"/>
    <property type="match status" value="1"/>
</dbReference>
<accession>K2NTJ4</accession>
<feature type="transmembrane region" description="Helical" evidence="13">
    <location>
        <begin position="241"/>
        <end position="266"/>
    </location>
</feature>
<feature type="transmembrane region" description="Helical" evidence="13">
    <location>
        <begin position="12"/>
        <end position="31"/>
    </location>
</feature>
<sequence>MDHRFSKHEYFISCSFTIIFSGFVAASYFDISTCPYRYDRMASTSNWTNDRGDACPSRTSGKGEMQSSHSLFTSITQGGDLTCHMADLVIWVYIVALLLFMSHKYYYYRVMGLHYFLLDYCYFHNACLVLFLLWCLVDVQWSKEPLISWEVYLPQTWLKERQVALSDIQTGGFGRSIKDIAAKTTPLVNRTWTDWAQQLIPTTARQMILVAGIYQPVSVNIRTIGYAAAEVSSTDEVLLNFLSFFTLVAGSFGPILGAIFVWSNSLLFHSFDRMSSSYLHLAPAVTQLLLLHRLFTSAKRELASFEMSPSGTAAAAAAAAATATATAAGGDDDVGTLRHRVDALCVTGTLCHDLRQAVSYWTMLKLHFVMFIAWQIFYHTFSESRRRRRTRKYQKKLKEIALRHEEFCRLTGATLEEAQLLRPIFVLSEGIVGDPTQRVTAYTWLMEHPPLGKEGVLYRFVTMFGTGYLPTVILFQVAQWLMHVCFFTLAYPVMYYSFHIALSAWPLALYVIFFLLYTVYNAAAVNKRWIQKLQRLAMIGMETQRDHEERYLSRIDGNVNNTCVHGK</sequence>
<name>K2NTJ4_TRYCR</name>
<dbReference type="OrthoDB" id="406287at2759"/>
<evidence type="ECO:0000256" key="3">
    <source>
        <dbReference type="ARBA" id="ARBA00019082"/>
    </source>
</evidence>
<feature type="transmembrane region" description="Helical" evidence="13">
    <location>
        <begin position="120"/>
        <end position="141"/>
    </location>
</feature>
<keyword evidence="15" id="KW-1185">Reference proteome</keyword>
<reference evidence="14 15" key="1">
    <citation type="journal article" date="2012" name="BMC Genomics">
        <title>Comparative genomic analysis of human infective Trypanosoma cruzi lineages with the bat-restricted subspecies T. cruzi marinkellei.</title>
        <authorList>
            <person name="Franzen O."/>
            <person name="Talavera-Lopez C."/>
            <person name="Ochaya S."/>
            <person name="Butler C.E."/>
            <person name="Messenger L.A."/>
            <person name="Lewis M.D."/>
            <person name="Llewellyn M.S."/>
            <person name="Marinkelle C.J."/>
            <person name="Tyler K.M."/>
            <person name="Miles M.A."/>
            <person name="Andersson B."/>
        </authorList>
    </citation>
    <scope>NUCLEOTIDE SEQUENCE [LARGE SCALE GENOMIC DNA]</scope>
    <source>
        <strain evidence="14 15">B7</strain>
    </source>
</reference>
<evidence type="ECO:0000256" key="11">
    <source>
        <dbReference type="ARBA" id="ARBA00023264"/>
    </source>
</evidence>
<protein>
    <recommendedName>
        <fullName evidence="3">Glycerophosphocholine acyltransferase 1</fullName>
    </recommendedName>
</protein>
<comment type="caution">
    <text evidence="14">The sequence shown here is derived from an EMBL/GenBank/DDBJ whole genome shotgun (WGS) entry which is preliminary data.</text>
</comment>
<dbReference type="Proteomes" id="UP000007350">
    <property type="component" value="Unassembled WGS sequence"/>
</dbReference>
<dbReference type="EMBL" id="AHKC01009924">
    <property type="protein sequence ID" value="EKF32292.1"/>
    <property type="molecule type" value="Genomic_DNA"/>
</dbReference>
<comment type="subcellular location">
    <subcellularLocation>
        <location evidence="1">Membrane</location>
        <topology evidence="1">Multi-pass membrane protein</topology>
    </subcellularLocation>
</comment>
<dbReference type="GO" id="GO:0006656">
    <property type="term" value="P:phosphatidylcholine biosynthetic process"/>
    <property type="evidence" value="ECO:0007669"/>
    <property type="project" value="TreeGrafter"/>
</dbReference>
<dbReference type="GO" id="GO:0016020">
    <property type="term" value="C:membrane"/>
    <property type="evidence" value="ECO:0007669"/>
    <property type="project" value="UniProtKB-SubCell"/>
</dbReference>
<feature type="transmembrane region" description="Helical" evidence="13">
    <location>
        <begin position="456"/>
        <end position="478"/>
    </location>
</feature>
<keyword evidence="12" id="KW-0012">Acyltransferase</keyword>
<evidence type="ECO:0000256" key="4">
    <source>
        <dbReference type="ARBA" id="ARBA00022516"/>
    </source>
</evidence>
<evidence type="ECO:0000256" key="8">
    <source>
        <dbReference type="ARBA" id="ARBA00023098"/>
    </source>
</evidence>
<evidence type="ECO:0000256" key="9">
    <source>
        <dbReference type="ARBA" id="ARBA00023136"/>
    </source>
</evidence>
<evidence type="ECO:0000256" key="7">
    <source>
        <dbReference type="ARBA" id="ARBA00022989"/>
    </source>
</evidence>
<dbReference type="InterPro" id="IPR021261">
    <property type="entry name" value="GPCAT"/>
</dbReference>
<evidence type="ECO:0000256" key="12">
    <source>
        <dbReference type="ARBA" id="ARBA00023315"/>
    </source>
</evidence>
<dbReference type="AlphaFoldDB" id="K2NTJ4"/>
<organism evidence="14 15">
    <name type="scientific">Trypanosoma cruzi marinkellei</name>
    <dbReference type="NCBI Taxonomy" id="85056"/>
    <lineage>
        <taxon>Eukaryota</taxon>
        <taxon>Discoba</taxon>
        <taxon>Euglenozoa</taxon>
        <taxon>Kinetoplastea</taxon>
        <taxon>Metakinetoplastina</taxon>
        <taxon>Trypanosomatida</taxon>
        <taxon>Trypanosomatidae</taxon>
        <taxon>Trypanosoma</taxon>
        <taxon>Schizotrypanum</taxon>
    </lineage>
</organism>
<keyword evidence="10" id="KW-0594">Phospholipid biosynthesis</keyword>
<dbReference type="GO" id="GO:0016746">
    <property type="term" value="F:acyltransferase activity"/>
    <property type="evidence" value="ECO:0007669"/>
    <property type="project" value="UniProtKB-KW"/>
</dbReference>